<dbReference type="Pfam" id="PF00240">
    <property type="entry name" value="ubiquitin"/>
    <property type="match status" value="2"/>
</dbReference>
<dbReference type="AlphaFoldDB" id="A0A9N9CYP9"/>
<dbReference type="Proteomes" id="UP000789759">
    <property type="component" value="Unassembled WGS sequence"/>
</dbReference>
<reference evidence="2" key="1">
    <citation type="submission" date="2021-06" db="EMBL/GenBank/DDBJ databases">
        <authorList>
            <person name="Kallberg Y."/>
            <person name="Tangrot J."/>
            <person name="Rosling A."/>
        </authorList>
    </citation>
    <scope>NUCLEOTIDE SEQUENCE</scope>
    <source>
        <strain evidence="2">FL966</strain>
    </source>
</reference>
<dbReference type="PRINTS" id="PR00348">
    <property type="entry name" value="UBIQUITIN"/>
</dbReference>
<comment type="caution">
    <text evidence="2">The sequence shown here is derived from an EMBL/GenBank/DDBJ whole genome shotgun (WGS) entry which is preliminary data.</text>
</comment>
<accession>A0A9N9CYP9</accession>
<keyword evidence="3" id="KW-1185">Reference proteome</keyword>
<dbReference type="InterPro" id="IPR019956">
    <property type="entry name" value="Ubiquitin_dom"/>
</dbReference>
<dbReference type="PANTHER" id="PTHR10666">
    <property type="entry name" value="UBIQUITIN"/>
    <property type="match status" value="1"/>
</dbReference>
<name>A0A9N9CYP9_9GLOM</name>
<dbReference type="CDD" id="cd17039">
    <property type="entry name" value="Ubl_ubiquitin_like"/>
    <property type="match status" value="2"/>
</dbReference>
<evidence type="ECO:0000259" key="1">
    <source>
        <dbReference type="PROSITE" id="PS50053"/>
    </source>
</evidence>
<dbReference type="InterPro" id="IPR000626">
    <property type="entry name" value="Ubiquitin-like_dom"/>
</dbReference>
<dbReference type="SUPFAM" id="SSF54236">
    <property type="entry name" value="Ubiquitin-like"/>
    <property type="match status" value="2"/>
</dbReference>
<feature type="domain" description="Ubiquitin-like" evidence="1">
    <location>
        <begin position="2"/>
        <end position="78"/>
    </location>
</feature>
<dbReference type="PROSITE" id="PS50053">
    <property type="entry name" value="UBIQUITIN_2"/>
    <property type="match status" value="2"/>
</dbReference>
<dbReference type="OrthoDB" id="428577at2759"/>
<protein>
    <submittedName>
        <fullName evidence="2">24279_t:CDS:1</fullName>
    </submittedName>
</protein>
<dbReference type="InterPro" id="IPR050158">
    <property type="entry name" value="Ubiquitin_ubiquitin-like"/>
</dbReference>
<organism evidence="2 3">
    <name type="scientific">Cetraspora pellucida</name>
    <dbReference type="NCBI Taxonomy" id="1433469"/>
    <lineage>
        <taxon>Eukaryota</taxon>
        <taxon>Fungi</taxon>
        <taxon>Fungi incertae sedis</taxon>
        <taxon>Mucoromycota</taxon>
        <taxon>Glomeromycotina</taxon>
        <taxon>Glomeromycetes</taxon>
        <taxon>Diversisporales</taxon>
        <taxon>Gigasporaceae</taxon>
        <taxon>Cetraspora</taxon>
    </lineage>
</organism>
<dbReference type="SMART" id="SM00213">
    <property type="entry name" value="UBQ"/>
    <property type="match status" value="2"/>
</dbReference>
<evidence type="ECO:0000313" key="2">
    <source>
        <dbReference type="EMBL" id="CAG8619440.1"/>
    </source>
</evidence>
<sequence>MARFTVSLVNGSTFQTSLEICLDDTIYQVKQKIENNHQVKIENQELFLGGKKLEENQTVRNYNIGLGETINLVQKHEGIMQVFIKDLNGSGSSTGIFINYSSTVLELKQSYGSISKIPVYEQRLIYGGKQLEDHKKLSEYKIEHGSTIRLVLRLVGGR</sequence>
<dbReference type="Gene3D" id="3.10.20.90">
    <property type="entry name" value="Phosphatidylinositol 3-kinase Catalytic Subunit, Chain A, domain 1"/>
    <property type="match status" value="2"/>
</dbReference>
<gene>
    <name evidence="2" type="ORF">CPELLU_LOCUS7843</name>
</gene>
<proteinExistence type="predicted"/>
<dbReference type="InterPro" id="IPR029071">
    <property type="entry name" value="Ubiquitin-like_domsf"/>
</dbReference>
<dbReference type="EMBL" id="CAJVQA010005381">
    <property type="protein sequence ID" value="CAG8619440.1"/>
    <property type="molecule type" value="Genomic_DNA"/>
</dbReference>
<feature type="domain" description="Ubiquitin-like" evidence="1">
    <location>
        <begin position="80"/>
        <end position="157"/>
    </location>
</feature>
<evidence type="ECO:0000313" key="3">
    <source>
        <dbReference type="Proteomes" id="UP000789759"/>
    </source>
</evidence>